<evidence type="ECO:0000256" key="1">
    <source>
        <dbReference type="ARBA" id="ARBA00006568"/>
    </source>
</evidence>
<evidence type="ECO:0000256" key="2">
    <source>
        <dbReference type="ARBA" id="ARBA00022734"/>
    </source>
</evidence>
<feature type="region of interest" description="Disordered" evidence="3">
    <location>
        <begin position="77"/>
        <end position="101"/>
    </location>
</feature>
<feature type="domain" description="Jacalin-type lectin" evidence="4">
    <location>
        <begin position="96"/>
        <end position="140"/>
    </location>
</feature>
<reference evidence="5" key="1">
    <citation type="journal article" date="2021" name="Nat. Commun.">
        <title>Genomic analyses provide insights into spinach domestication and the genetic basis of agronomic traits.</title>
        <authorList>
            <person name="Cai X."/>
            <person name="Sun X."/>
            <person name="Xu C."/>
            <person name="Sun H."/>
            <person name="Wang X."/>
            <person name="Ge C."/>
            <person name="Zhang Z."/>
            <person name="Wang Q."/>
            <person name="Fei Z."/>
            <person name="Jiao C."/>
            <person name="Wang Q."/>
        </authorList>
    </citation>
    <scope>NUCLEOTIDE SEQUENCE [LARGE SCALE GENOMIC DNA]</scope>
    <source>
        <strain evidence="5">cv. Varoflay</strain>
    </source>
</reference>
<sequence>MLGSDPDRKIDPKPGPDGLKMLEQYGPYGSQLPENYRMQLEDGEFIKELKVGHGYIVDALEVLVATPDGSTDIYHFGGDQGDENKRCSQPPNLNPNGYGPFGQGRDITNVSTFSSPDKSDGYVVVGFFGRSNNYLESVGVSIQKVTSLPKKIDQL</sequence>
<dbReference type="Gene3D" id="2.100.10.30">
    <property type="entry name" value="Jacalin-like lectin domain"/>
    <property type="match status" value="1"/>
</dbReference>
<dbReference type="Proteomes" id="UP000813463">
    <property type="component" value="Chromosome 6"/>
</dbReference>
<dbReference type="PANTHER" id="PTHR46506">
    <property type="entry name" value="OS05G0143600 PROTEIN"/>
    <property type="match status" value="1"/>
</dbReference>
<name>A0ABM3R0N8_SPIOL</name>
<evidence type="ECO:0000259" key="4">
    <source>
        <dbReference type="Pfam" id="PF01419"/>
    </source>
</evidence>
<gene>
    <name evidence="6" type="primary">LOC110801348</name>
</gene>
<dbReference type="InterPro" id="IPR001229">
    <property type="entry name" value="Jacalin-like_lectin_dom"/>
</dbReference>
<evidence type="ECO:0000256" key="3">
    <source>
        <dbReference type="SAM" id="MobiDB-lite"/>
    </source>
</evidence>
<dbReference type="SUPFAM" id="SSF51101">
    <property type="entry name" value="Mannose-binding lectins"/>
    <property type="match status" value="1"/>
</dbReference>
<dbReference type="InterPro" id="IPR036404">
    <property type="entry name" value="Jacalin-like_lectin_dom_sf"/>
</dbReference>
<keyword evidence="5" id="KW-1185">Reference proteome</keyword>
<dbReference type="RefSeq" id="XP_056689193.1">
    <property type="nucleotide sequence ID" value="XM_056833215.1"/>
</dbReference>
<dbReference type="GeneID" id="110801348"/>
<evidence type="ECO:0000313" key="5">
    <source>
        <dbReference type="Proteomes" id="UP000813463"/>
    </source>
</evidence>
<accession>A0ABM3R0N8</accession>
<evidence type="ECO:0000313" key="6">
    <source>
        <dbReference type="RefSeq" id="XP_056689193.1"/>
    </source>
</evidence>
<proteinExistence type="inferred from homology"/>
<reference evidence="6" key="2">
    <citation type="submission" date="2025-08" db="UniProtKB">
        <authorList>
            <consortium name="RefSeq"/>
        </authorList>
    </citation>
    <scope>IDENTIFICATION</scope>
    <source>
        <tissue evidence="6">Leaf</tissue>
    </source>
</reference>
<keyword evidence="2" id="KW-0430">Lectin</keyword>
<comment type="similarity">
    <text evidence="1">Belongs to the jacalin lectin family.</text>
</comment>
<feature type="compositionally biased region" description="Basic and acidic residues" evidence="3">
    <location>
        <begin position="1"/>
        <end position="14"/>
    </location>
</feature>
<protein>
    <submittedName>
        <fullName evidence="6">Uncharacterized protein isoform X1</fullName>
    </submittedName>
</protein>
<dbReference type="Pfam" id="PF01419">
    <property type="entry name" value="Jacalin"/>
    <property type="match status" value="1"/>
</dbReference>
<feature type="region of interest" description="Disordered" evidence="3">
    <location>
        <begin position="1"/>
        <end position="21"/>
    </location>
</feature>
<organism evidence="5 6">
    <name type="scientific">Spinacia oleracea</name>
    <name type="common">Spinach</name>
    <dbReference type="NCBI Taxonomy" id="3562"/>
    <lineage>
        <taxon>Eukaryota</taxon>
        <taxon>Viridiplantae</taxon>
        <taxon>Streptophyta</taxon>
        <taxon>Embryophyta</taxon>
        <taxon>Tracheophyta</taxon>
        <taxon>Spermatophyta</taxon>
        <taxon>Magnoliopsida</taxon>
        <taxon>eudicotyledons</taxon>
        <taxon>Gunneridae</taxon>
        <taxon>Pentapetalae</taxon>
        <taxon>Caryophyllales</taxon>
        <taxon>Chenopodiaceae</taxon>
        <taxon>Chenopodioideae</taxon>
        <taxon>Anserineae</taxon>
        <taxon>Spinacia</taxon>
    </lineage>
</organism>